<dbReference type="RefSeq" id="WP_214613313.1">
    <property type="nucleotide sequence ID" value="NZ_JACATN010000007.1"/>
</dbReference>
<dbReference type="Gene3D" id="3.30.70.3110">
    <property type="match status" value="1"/>
</dbReference>
<sequence length="138" mass="15679">MKKVTTVLSMVFLGASFMSFSGKDDCKTDCDSLRVKDITFIEEEEEIDLGLDTALYLPEGFDAYVGMETVLDDIDFIEKGEEINIGFNTLKYLPNGFNAYDGMVFKMDDITFIEEQEEINLGLDVQNYLPKNFNAFSK</sequence>
<dbReference type="EMBL" id="JACATN010000007">
    <property type="protein sequence ID" value="MBT2163356.1"/>
    <property type="molecule type" value="Genomic_DNA"/>
</dbReference>
<dbReference type="Proteomes" id="UP000740413">
    <property type="component" value="Unassembled WGS sequence"/>
</dbReference>
<proteinExistence type="predicted"/>
<comment type="caution">
    <text evidence="1">The sequence shown here is derived from an EMBL/GenBank/DDBJ whole genome shotgun (WGS) entry which is preliminary data.</text>
</comment>
<evidence type="ECO:0000313" key="2">
    <source>
        <dbReference type="Proteomes" id="UP000740413"/>
    </source>
</evidence>
<organism evidence="1 2">
    <name type="scientific">Zobellia barbeyronii</name>
    <dbReference type="NCBI Taxonomy" id="2748009"/>
    <lineage>
        <taxon>Bacteria</taxon>
        <taxon>Pseudomonadati</taxon>
        <taxon>Bacteroidota</taxon>
        <taxon>Flavobacteriia</taxon>
        <taxon>Flavobacteriales</taxon>
        <taxon>Flavobacteriaceae</taxon>
        <taxon>Zobellia</taxon>
    </lineage>
</organism>
<gene>
    <name evidence="1" type="ORF">HW347_18945</name>
</gene>
<accession>A0ABS5WIX7</accession>
<evidence type="ECO:0000313" key="1">
    <source>
        <dbReference type="EMBL" id="MBT2163356.1"/>
    </source>
</evidence>
<reference evidence="1 2" key="1">
    <citation type="submission" date="2020-06" db="EMBL/GenBank/DDBJ databases">
        <authorList>
            <person name="Isaeva M.P."/>
            <person name="Chernysheva N.Y."/>
        </authorList>
    </citation>
    <scope>NUCLEOTIDE SEQUENCE [LARGE SCALE GENOMIC DNA]</scope>
    <source>
        <strain evidence="1 2">KMM 6746</strain>
    </source>
</reference>
<keyword evidence="2" id="KW-1185">Reference proteome</keyword>
<name>A0ABS5WIX7_9FLAO</name>
<protein>
    <submittedName>
        <fullName evidence="1">Uncharacterized protein</fullName>
    </submittedName>
</protein>
<reference evidence="2" key="2">
    <citation type="submission" date="2023-07" db="EMBL/GenBank/DDBJ databases">
        <title>Zobellia barbeyronii sp. nov., a new marine flavobacterium, isolated from green and red algae.</title>
        <authorList>
            <person name="Nedashkovskaya O.I."/>
            <person name="Otstavnykh N."/>
            <person name="Zhukova N."/>
            <person name="Guzev K."/>
            <person name="Chausova V."/>
            <person name="Tekutyeva L."/>
            <person name="Mikhailov V."/>
            <person name="Isaeva M."/>
        </authorList>
    </citation>
    <scope>NUCLEOTIDE SEQUENCE [LARGE SCALE GENOMIC DNA]</scope>
    <source>
        <strain evidence="2">KMM 6746</strain>
    </source>
</reference>